<evidence type="ECO:0000313" key="2">
    <source>
        <dbReference type="EMBL" id="KDA01143.1"/>
    </source>
</evidence>
<dbReference type="AlphaFoldDB" id="A0A059G3S7"/>
<dbReference type="InterPro" id="IPR016181">
    <property type="entry name" value="Acyl_CoA_acyltransferase"/>
</dbReference>
<accession>A0A059G3S7</accession>
<proteinExistence type="predicted"/>
<dbReference type="STRING" id="1280953.HOC_17090"/>
<dbReference type="SUPFAM" id="SSF55729">
    <property type="entry name" value="Acyl-CoA N-acyltransferases (Nat)"/>
    <property type="match status" value="1"/>
</dbReference>
<dbReference type="EMBL" id="ARYL01000035">
    <property type="protein sequence ID" value="KDA01143.1"/>
    <property type="molecule type" value="Genomic_DNA"/>
</dbReference>
<dbReference type="Proteomes" id="UP000024942">
    <property type="component" value="Unassembled WGS sequence"/>
</dbReference>
<dbReference type="OrthoDB" id="9804153at2"/>
<dbReference type="PANTHER" id="PTHR43792">
    <property type="entry name" value="GNAT FAMILY, PUTATIVE (AFU_ORTHOLOGUE AFUA_3G00765)-RELATED-RELATED"/>
    <property type="match status" value="1"/>
</dbReference>
<dbReference type="Pfam" id="PF13302">
    <property type="entry name" value="Acetyltransf_3"/>
    <property type="match status" value="1"/>
</dbReference>
<dbReference type="Gene3D" id="3.40.630.30">
    <property type="match status" value="1"/>
</dbReference>
<sequence length="174" mass="19017">MSEELQTERLLLRSIGPADAGPITELVQDPRVYRMLARVAPNQSKAQTLAWISGQDAAAKADMEHVRAMVLEGNLVGVIGADRKSEGAPFTIGYWLAPMAWGKGLTTEAAKTLLSWLERRGETAFLSGHFVDNPASGRVLHKLGFMRAGRSKLFSLGRGETVEHFDMARLARNA</sequence>
<dbReference type="RefSeq" id="WP_051625029.1">
    <property type="nucleotide sequence ID" value="NZ_ARYL01000035.1"/>
</dbReference>
<keyword evidence="2" id="KW-0808">Transferase</keyword>
<dbReference type="eggNOG" id="COG1670">
    <property type="taxonomic scope" value="Bacteria"/>
</dbReference>
<feature type="domain" description="N-acetyltransferase" evidence="1">
    <location>
        <begin position="10"/>
        <end position="172"/>
    </location>
</feature>
<evidence type="ECO:0000313" key="3">
    <source>
        <dbReference type="Proteomes" id="UP000024942"/>
    </source>
</evidence>
<protein>
    <submittedName>
        <fullName evidence="2">Acetyltransferase</fullName>
    </submittedName>
</protein>
<dbReference type="InterPro" id="IPR000182">
    <property type="entry name" value="GNAT_dom"/>
</dbReference>
<comment type="caution">
    <text evidence="2">The sequence shown here is derived from an EMBL/GenBank/DDBJ whole genome shotgun (WGS) entry which is preliminary data.</text>
</comment>
<dbReference type="InterPro" id="IPR051531">
    <property type="entry name" value="N-acetyltransferase"/>
</dbReference>
<dbReference type="GO" id="GO:0016747">
    <property type="term" value="F:acyltransferase activity, transferring groups other than amino-acyl groups"/>
    <property type="evidence" value="ECO:0007669"/>
    <property type="project" value="InterPro"/>
</dbReference>
<gene>
    <name evidence="2" type="ORF">HOC_17090</name>
</gene>
<dbReference type="PATRIC" id="fig|1280953.3.peg.3423"/>
<reference evidence="2 3" key="1">
    <citation type="journal article" date="2014" name="Antonie Van Leeuwenhoek">
        <title>Hyphomonas beringensis sp. nov. and Hyphomonas chukchiensis sp. nov., isolated from surface seawater of the Bering Sea and Chukchi Sea.</title>
        <authorList>
            <person name="Li C."/>
            <person name="Lai Q."/>
            <person name="Li G."/>
            <person name="Dong C."/>
            <person name="Wang J."/>
            <person name="Liao Y."/>
            <person name="Shao Z."/>
        </authorList>
    </citation>
    <scope>NUCLEOTIDE SEQUENCE [LARGE SCALE GENOMIC DNA]</scope>
    <source>
        <strain evidence="2 3">SCH89</strain>
    </source>
</reference>
<organism evidence="2 3">
    <name type="scientific">Hyphomonas oceanitis SCH89</name>
    <dbReference type="NCBI Taxonomy" id="1280953"/>
    <lineage>
        <taxon>Bacteria</taxon>
        <taxon>Pseudomonadati</taxon>
        <taxon>Pseudomonadota</taxon>
        <taxon>Alphaproteobacteria</taxon>
        <taxon>Hyphomonadales</taxon>
        <taxon>Hyphomonadaceae</taxon>
        <taxon>Hyphomonas</taxon>
    </lineage>
</organism>
<dbReference type="PROSITE" id="PS51186">
    <property type="entry name" value="GNAT"/>
    <property type="match status" value="1"/>
</dbReference>
<keyword evidence="3" id="KW-1185">Reference proteome</keyword>
<name>A0A059G3S7_9PROT</name>
<evidence type="ECO:0000259" key="1">
    <source>
        <dbReference type="PROSITE" id="PS51186"/>
    </source>
</evidence>